<dbReference type="GO" id="GO:0097176">
    <property type="term" value="P:epoxide metabolic process"/>
    <property type="evidence" value="ECO:0007669"/>
    <property type="project" value="TreeGrafter"/>
</dbReference>
<evidence type="ECO:0000256" key="2">
    <source>
        <dbReference type="ARBA" id="ARBA00022797"/>
    </source>
</evidence>
<dbReference type="InterPro" id="IPR000073">
    <property type="entry name" value="AB_hydrolase_1"/>
</dbReference>
<evidence type="ECO:0000256" key="3">
    <source>
        <dbReference type="ARBA" id="ARBA00022801"/>
    </source>
</evidence>
<name>A0A0F7ZZ08_9HYPO</name>
<feature type="active site" description="Proton acceptor" evidence="4">
    <location>
        <position position="357"/>
    </location>
</feature>
<comment type="similarity">
    <text evidence="1">Belongs to the peptidase S33 family.</text>
</comment>
<dbReference type="Pfam" id="PF06441">
    <property type="entry name" value="EHN"/>
    <property type="match status" value="1"/>
</dbReference>
<evidence type="ECO:0000313" key="8">
    <source>
        <dbReference type="Proteomes" id="UP000054481"/>
    </source>
</evidence>
<dbReference type="SUPFAM" id="SSF53474">
    <property type="entry name" value="alpha/beta-Hydrolases"/>
    <property type="match status" value="1"/>
</dbReference>
<feature type="domain" description="Epoxide hydrolase N-terminal" evidence="6">
    <location>
        <begin position="5"/>
        <end position="108"/>
    </location>
</feature>
<dbReference type="OrthoDB" id="7130006at2759"/>
<dbReference type="InterPro" id="IPR029058">
    <property type="entry name" value="AB_hydrolase_fold"/>
</dbReference>
<dbReference type="AlphaFoldDB" id="A0A0F7ZZ08"/>
<dbReference type="GO" id="GO:0004301">
    <property type="term" value="F:epoxide hydrolase activity"/>
    <property type="evidence" value="ECO:0007669"/>
    <property type="project" value="TreeGrafter"/>
</dbReference>
<protein>
    <submittedName>
        <fullName evidence="7">Uncharacterized protein</fullName>
    </submittedName>
</protein>
<reference evidence="7 8" key="1">
    <citation type="journal article" date="2014" name="Genome Biol. Evol.">
        <title>Comparative genomics and transcriptomics analyses reveal divergent lifestyle features of nematode endoparasitic fungus Hirsutella minnesotensis.</title>
        <authorList>
            <person name="Lai Y."/>
            <person name="Liu K."/>
            <person name="Zhang X."/>
            <person name="Zhang X."/>
            <person name="Li K."/>
            <person name="Wang N."/>
            <person name="Shu C."/>
            <person name="Wu Y."/>
            <person name="Wang C."/>
            <person name="Bushley K.E."/>
            <person name="Xiang M."/>
            <person name="Liu X."/>
        </authorList>
    </citation>
    <scope>NUCLEOTIDE SEQUENCE [LARGE SCALE GENOMIC DNA]</scope>
    <source>
        <strain evidence="7 8">3608</strain>
    </source>
</reference>
<dbReference type="PANTHER" id="PTHR21661">
    <property type="entry name" value="EPOXIDE HYDROLASE 1-RELATED"/>
    <property type="match status" value="1"/>
</dbReference>
<keyword evidence="2" id="KW-0058">Aromatic hydrocarbons catabolism</keyword>
<sequence>MSSLIEPFRIEVPDSAIQRLKDKLSLSTFPDEVDFSDDWNYGAPRADVKRLAAHWRDGFDWRAQEAKLNELPHYKTKIPVDGFGELNIHFLHKKSSKPGSIPLLFCHGCELHPDGPSFHVVAPSMPNFGFSDGVTKRGFSIPQYAETMHKVMLALGYDKYVTQGGDWGFIVTRLMAVQYPKHCLATHVNFIRPIGPPAMSKSPILYLQHAVLPYSNLERRGLGRSAWFREEGFGYNLEQSTKPSTLGFGLADSPLALLAWVYEKLHDWTDAYPWNDDEILTWISIYQFSNAGPAASVRIYYESKHTLTDQTARGLAYVPKVLLGYSVFPQDVFVPPRRWARAMGPVAFERYHDKGGHFAAHEKPEELAADLREMFGEKGGAAAVSRVFANKDSRL</sequence>
<evidence type="ECO:0000256" key="4">
    <source>
        <dbReference type="PIRSR" id="PIRSR001112-1"/>
    </source>
</evidence>
<dbReference type="InterPro" id="IPR000639">
    <property type="entry name" value="Epox_hydrolase-like"/>
</dbReference>
<evidence type="ECO:0000313" key="7">
    <source>
        <dbReference type="EMBL" id="KJZ73397.1"/>
    </source>
</evidence>
<feature type="domain" description="AB hydrolase-1" evidence="5">
    <location>
        <begin position="117"/>
        <end position="185"/>
    </location>
</feature>
<evidence type="ECO:0000259" key="5">
    <source>
        <dbReference type="Pfam" id="PF00561"/>
    </source>
</evidence>
<keyword evidence="8" id="KW-1185">Reference proteome</keyword>
<feature type="active site" description="Nucleophile" evidence="4">
    <location>
        <position position="166"/>
    </location>
</feature>
<dbReference type="Pfam" id="PF00561">
    <property type="entry name" value="Abhydrolase_1"/>
    <property type="match status" value="1"/>
</dbReference>
<dbReference type="InterPro" id="IPR016292">
    <property type="entry name" value="Epoxide_hydrolase"/>
</dbReference>
<feature type="active site" description="Proton donor" evidence="4">
    <location>
        <position position="300"/>
    </location>
</feature>
<evidence type="ECO:0000256" key="1">
    <source>
        <dbReference type="ARBA" id="ARBA00010088"/>
    </source>
</evidence>
<dbReference type="PRINTS" id="PR00412">
    <property type="entry name" value="EPOXHYDRLASE"/>
</dbReference>
<gene>
    <name evidence="7" type="ORF">HIM_07191</name>
</gene>
<evidence type="ECO:0000259" key="6">
    <source>
        <dbReference type="Pfam" id="PF06441"/>
    </source>
</evidence>
<dbReference type="PANTHER" id="PTHR21661:SF35">
    <property type="entry name" value="EPOXIDE HYDROLASE"/>
    <property type="match status" value="1"/>
</dbReference>
<dbReference type="Gene3D" id="3.40.50.1820">
    <property type="entry name" value="alpha/beta hydrolase"/>
    <property type="match status" value="1"/>
</dbReference>
<dbReference type="EMBL" id="KQ030535">
    <property type="protein sequence ID" value="KJZ73397.1"/>
    <property type="molecule type" value="Genomic_DNA"/>
</dbReference>
<organism evidence="7 8">
    <name type="scientific">Hirsutella minnesotensis 3608</name>
    <dbReference type="NCBI Taxonomy" id="1043627"/>
    <lineage>
        <taxon>Eukaryota</taxon>
        <taxon>Fungi</taxon>
        <taxon>Dikarya</taxon>
        <taxon>Ascomycota</taxon>
        <taxon>Pezizomycotina</taxon>
        <taxon>Sordariomycetes</taxon>
        <taxon>Hypocreomycetidae</taxon>
        <taxon>Hypocreales</taxon>
        <taxon>Ophiocordycipitaceae</taxon>
        <taxon>Hirsutella</taxon>
    </lineage>
</organism>
<dbReference type="Proteomes" id="UP000054481">
    <property type="component" value="Unassembled WGS sequence"/>
</dbReference>
<proteinExistence type="inferred from homology"/>
<keyword evidence="3" id="KW-0378">Hydrolase</keyword>
<dbReference type="PIRSF" id="PIRSF001112">
    <property type="entry name" value="Epoxide_hydrolase"/>
    <property type="match status" value="1"/>
</dbReference>
<dbReference type="InterPro" id="IPR010497">
    <property type="entry name" value="Epoxide_hydro_N"/>
</dbReference>
<accession>A0A0F7ZZ08</accession>